<proteinExistence type="inferred from homology"/>
<comment type="subcellular location">
    <subcellularLocation>
        <location evidence="1 11">Mitochondrion inner membrane</location>
        <topology evidence="1 11">Single-pass membrane protein</topology>
    </subcellularLocation>
</comment>
<name>A0A2T2NU18_CORCC</name>
<sequence>MPSTGTYIKAITAGAALCIGGPAFVWYVTPTEEEIFKRYNPELQKRALEQRGARQQEFDDFVLQLKEASKSSKPIWAAQKEIDAKRAENAKNQLREAQAAAAAEEEKKKAEIRASTN</sequence>
<comment type="function">
    <text evidence="9 11">Essential for the assembly of ubiquinol-cytochrome c reductase. It has a direct effect on the correct occurrence of the Rieske protein, core 4, core 5 and apocytochrome b.</text>
</comment>
<evidence type="ECO:0000256" key="1">
    <source>
        <dbReference type="ARBA" id="ARBA00004434"/>
    </source>
</evidence>
<evidence type="ECO:0000256" key="6">
    <source>
        <dbReference type="ARBA" id="ARBA00023128"/>
    </source>
</evidence>
<protein>
    <recommendedName>
        <fullName evidence="10 11">Cytochrome b mRNA-processing protein 4</fullName>
    </recommendedName>
</protein>
<dbReference type="AlphaFoldDB" id="A0A2T2NU18"/>
<evidence type="ECO:0000256" key="8">
    <source>
        <dbReference type="ARBA" id="ARBA00023186"/>
    </source>
</evidence>
<evidence type="ECO:0000256" key="10">
    <source>
        <dbReference type="ARBA" id="ARBA00031521"/>
    </source>
</evidence>
<evidence type="ECO:0000256" key="12">
    <source>
        <dbReference type="SAM" id="MobiDB-lite"/>
    </source>
</evidence>
<evidence type="ECO:0000313" key="13">
    <source>
        <dbReference type="EMBL" id="PSN68917.1"/>
    </source>
</evidence>
<keyword evidence="5 11" id="KW-1133">Transmembrane helix</keyword>
<keyword evidence="3 11" id="KW-0812">Transmembrane</keyword>
<keyword evidence="14" id="KW-1185">Reference proteome</keyword>
<evidence type="ECO:0000256" key="3">
    <source>
        <dbReference type="ARBA" id="ARBA00022692"/>
    </source>
</evidence>
<feature type="transmembrane region" description="Helical" evidence="11">
    <location>
        <begin position="6"/>
        <end position="28"/>
    </location>
</feature>
<evidence type="ECO:0000256" key="2">
    <source>
        <dbReference type="ARBA" id="ARBA00006780"/>
    </source>
</evidence>
<feature type="region of interest" description="Disordered" evidence="12">
    <location>
        <begin position="88"/>
        <end position="117"/>
    </location>
</feature>
<dbReference type="PANTHER" id="PTHR28202">
    <property type="entry name" value="ASSEMBLY FACTOR CBP4"/>
    <property type="match status" value="1"/>
</dbReference>
<dbReference type="GO" id="GO:0005743">
    <property type="term" value="C:mitochondrial inner membrane"/>
    <property type="evidence" value="ECO:0007669"/>
    <property type="project" value="UniProtKB-SubCell"/>
</dbReference>
<keyword evidence="8 11" id="KW-0143">Chaperone</keyword>
<dbReference type="PANTHER" id="PTHR28202:SF1">
    <property type="entry name" value="ASSEMBLY FACTOR CBP4"/>
    <property type="match status" value="1"/>
</dbReference>
<evidence type="ECO:0000256" key="5">
    <source>
        <dbReference type="ARBA" id="ARBA00022989"/>
    </source>
</evidence>
<gene>
    <name evidence="13" type="ORF">BS50DRAFT_572099</name>
</gene>
<keyword evidence="4 11" id="KW-0999">Mitochondrion inner membrane</keyword>
<evidence type="ECO:0000256" key="11">
    <source>
        <dbReference type="RuleBase" id="RU368005"/>
    </source>
</evidence>
<dbReference type="EMBL" id="KZ678133">
    <property type="protein sequence ID" value="PSN68917.1"/>
    <property type="molecule type" value="Genomic_DNA"/>
</dbReference>
<keyword evidence="6 11" id="KW-0496">Mitochondrion</keyword>
<reference evidence="13 14" key="1">
    <citation type="journal article" date="2018" name="Front. Microbiol.">
        <title>Genome-Wide Analysis of Corynespora cassiicola Leaf Fall Disease Putative Effectors.</title>
        <authorList>
            <person name="Lopez D."/>
            <person name="Ribeiro S."/>
            <person name="Label P."/>
            <person name="Fumanal B."/>
            <person name="Venisse J.S."/>
            <person name="Kohler A."/>
            <person name="de Oliveira R.R."/>
            <person name="Labutti K."/>
            <person name="Lipzen A."/>
            <person name="Lail K."/>
            <person name="Bauer D."/>
            <person name="Ohm R.A."/>
            <person name="Barry K.W."/>
            <person name="Spatafora J."/>
            <person name="Grigoriev I.V."/>
            <person name="Martin F.M."/>
            <person name="Pujade-Renaud V."/>
        </authorList>
    </citation>
    <scope>NUCLEOTIDE SEQUENCE [LARGE SCALE GENOMIC DNA]</scope>
    <source>
        <strain evidence="13 14">Philippines</strain>
    </source>
</reference>
<evidence type="ECO:0000313" key="14">
    <source>
        <dbReference type="Proteomes" id="UP000240883"/>
    </source>
</evidence>
<keyword evidence="7 11" id="KW-0472">Membrane</keyword>
<evidence type="ECO:0000256" key="4">
    <source>
        <dbReference type="ARBA" id="ARBA00022792"/>
    </source>
</evidence>
<dbReference type="Proteomes" id="UP000240883">
    <property type="component" value="Unassembled WGS sequence"/>
</dbReference>
<comment type="similarity">
    <text evidence="2 11">Belongs to the CBP4 family.</text>
</comment>
<accession>A0A2T2NU18</accession>
<dbReference type="Pfam" id="PF07960">
    <property type="entry name" value="CBP4"/>
    <property type="match status" value="1"/>
</dbReference>
<feature type="compositionally biased region" description="Basic and acidic residues" evidence="12">
    <location>
        <begin position="104"/>
        <end position="117"/>
    </location>
</feature>
<organism evidence="13 14">
    <name type="scientific">Corynespora cassiicola Philippines</name>
    <dbReference type="NCBI Taxonomy" id="1448308"/>
    <lineage>
        <taxon>Eukaryota</taxon>
        <taxon>Fungi</taxon>
        <taxon>Dikarya</taxon>
        <taxon>Ascomycota</taxon>
        <taxon>Pezizomycotina</taxon>
        <taxon>Dothideomycetes</taxon>
        <taxon>Pleosporomycetidae</taxon>
        <taxon>Pleosporales</taxon>
        <taxon>Corynesporascaceae</taxon>
        <taxon>Corynespora</taxon>
    </lineage>
</organism>
<evidence type="ECO:0000256" key="7">
    <source>
        <dbReference type="ARBA" id="ARBA00023136"/>
    </source>
</evidence>
<dbReference type="OrthoDB" id="5576752at2759"/>
<dbReference type="GO" id="GO:0034551">
    <property type="term" value="P:mitochondrial respiratory chain complex III assembly"/>
    <property type="evidence" value="ECO:0007669"/>
    <property type="project" value="TreeGrafter"/>
</dbReference>
<evidence type="ECO:0000256" key="9">
    <source>
        <dbReference type="ARBA" id="ARBA00025413"/>
    </source>
</evidence>
<dbReference type="InterPro" id="IPR012420">
    <property type="entry name" value="Cbp4"/>
</dbReference>